<keyword evidence="3 5" id="KW-0808">Transferase</keyword>
<evidence type="ECO:0000313" key="5">
    <source>
        <dbReference type="EMBL" id="POY35562.1"/>
    </source>
</evidence>
<evidence type="ECO:0000313" key="6">
    <source>
        <dbReference type="Proteomes" id="UP000236893"/>
    </source>
</evidence>
<dbReference type="Proteomes" id="UP000236893">
    <property type="component" value="Unassembled WGS sequence"/>
</dbReference>
<keyword evidence="6" id="KW-1185">Reference proteome</keyword>
<dbReference type="RefSeq" id="WP_103789836.1">
    <property type="nucleotide sequence ID" value="NZ_PQVF01000010.1"/>
</dbReference>
<comment type="caution">
    <text evidence="5">The sequence shown here is derived from an EMBL/GenBank/DDBJ whole genome shotgun (WGS) entry which is preliminary data.</text>
</comment>
<proteinExistence type="predicted"/>
<evidence type="ECO:0000256" key="3">
    <source>
        <dbReference type="ARBA" id="ARBA00022679"/>
    </source>
</evidence>
<dbReference type="AlphaFoldDB" id="A0A2S5A004"/>
<evidence type="ECO:0000256" key="4">
    <source>
        <dbReference type="ARBA" id="ARBA00022691"/>
    </source>
</evidence>
<sequence length="210" mass="23543">MKEDHSIADLTLNAGYWDNRYQTDQTGWDLGTVSPPLKAYIDQLTNKSISILIPGCGNAYEAEYLLEQGFSNVTLIDISTTLTDQLKSKLTHWLDNGLNIITGDFFELSGKYDIILEQTFFCALNPSLRAKYAEKTQHLLTPGGKLVGVLFNRNFDQPGPPFGGTKEEYKILFHPFFELNNTTECYNSVKPRAGSELFINLTPKSPSGDF</sequence>
<keyword evidence="1" id="KW-0597">Phosphoprotein</keyword>
<keyword evidence="4" id="KW-0949">S-adenosyl-L-methionine</keyword>
<dbReference type="Gene3D" id="3.40.50.150">
    <property type="entry name" value="Vaccinia Virus protein VP39"/>
    <property type="match status" value="1"/>
</dbReference>
<dbReference type="GO" id="GO:0008757">
    <property type="term" value="F:S-adenosylmethionine-dependent methyltransferase activity"/>
    <property type="evidence" value="ECO:0007669"/>
    <property type="project" value="InterPro"/>
</dbReference>
<dbReference type="OrthoDB" id="9778208at2"/>
<dbReference type="SUPFAM" id="SSF53335">
    <property type="entry name" value="S-adenosyl-L-methionine-dependent methyltransferases"/>
    <property type="match status" value="1"/>
</dbReference>
<dbReference type="CDD" id="cd02440">
    <property type="entry name" value="AdoMet_MTases"/>
    <property type="match status" value="1"/>
</dbReference>
<dbReference type="Pfam" id="PF05724">
    <property type="entry name" value="TPMT"/>
    <property type="match status" value="1"/>
</dbReference>
<gene>
    <name evidence="5" type="ORF">C3K47_14290</name>
</gene>
<dbReference type="GO" id="GO:0032259">
    <property type="term" value="P:methylation"/>
    <property type="evidence" value="ECO:0007669"/>
    <property type="project" value="UniProtKB-KW"/>
</dbReference>
<dbReference type="PANTHER" id="PTHR32183:SF11">
    <property type="entry name" value="THIOL METHYLTRANSFERASE 2-RELATED"/>
    <property type="match status" value="1"/>
</dbReference>
<keyword evidence="2 5" id="KW-0489">Methyltransferase</keyword>
<dbReference type="PROSITE" id="PS51585">
    <property type="entry name" value="SAM_MT_TPMT"/>
    <property type="match status" value="1"/>
</dbReference>
<dbReference type="InterPro" id="IPR008854">
    <property type="entry name" value="TPMT"/>
</dbReference>
<dbReference type="InterPro" id="IPR029063">
    <property type="entry name" value="SAM-dependent_MTases_sf"/>
</dbReference>
<evidence type="ECO:0000256" key="2">
    <source>
        <dbReference type="ARBA" id="ARBA00022603"/>
    </source>
</evidence>
<dbReference type="EMBL" id="PQVF01000010">
    <property type="protein sequence ID" value="POY35562.1"/>
    <property type="molecule type" value="Genomic_DNA"/>
</dbReference>
<accession>A0A2S5A004</accession>
<evidence type="ECO:0000256" key="1">
    <source>
        <dbReference type="ARBA" id="ARBA00022553"/>
    </source>
</evidence>
<protein>
    <submittedName>
        <fullName evidence="5">SAM-dependent methyltransferase</fullName>
    </submittedName>
</protein>
<reference evidence="5 6" key="1">
    <citation type="submission" date="2018-01" db="EMBL/GenBank/DDBJ databases">
        <authorList>
            <person name="Gaut B.S."/>
            <person name="Morton B.R."/>
            <person name="Clegg M.T."/>
            <person name="Duvall M.R."/>
        </authorList>
    </citation>
    <scope>NUCLEOTIDE SEQUENCE [LARGE SCALE GENOMIC DNA]</scope>
    <source>
        <strain evidence="5 6">HR-AV</strain>
    </source>
</reference>
<name>A0A2S5A004_9SPHI</name>
<dbReference type="PANTHER" id="PTHR32183">
    <property type="match status" value="1"/>
</dbReference>
<organism evidence="5 6">
    <name type="scientific">Solitalea longa</name>
    <dbReference type="NCBI Taxonomy" id="2079460"/>
    <lineage>
        <taxon>Bacteria</taxon>
        <taxon>Pseudomonadati</taxon>
        <taxon>Bacteroidota</taxon>
        <taxon>Sphingobacteriia</taxon>
        <taxon>Sphingobacteriales</taxon>
        <taxon>Sphingobacteriaceae</taxon>
        <taxon>Solitalea</taxon>
    </lineage>
</organism>